<gene>
    <name evidence="1" type="ORF">PV09_02390</name>
</gene>
<dbReference type="Proteomes" id="UP000053259">
    <property type="component" value="Unassembled WGS sequence"/>
</dbReference>
<proteinExistence type="predicted"/>
<protein>
    <submittedName>
        <fullName evidence="1">Uncharacterized protein</fullName>
    </submittedName>
</protein>
<organism evidence="1 2">
    <name type="scientific">Verruconis gallopava</name>
    <dbReference type="NCBI Taxonomy" id="253628"/>
    <lineage>
        <taxon>Eukaryota</taxon>
        <taxon>Fungi</taxon>
        <taxon>Dikarya</taxon>
        <taxon>Ascomycota</taxon>
        <taxon>Pezizomycotina</taxon>
        <taxon>Dothideomycetes</taxon>
        <taxon>Pleosporomycetidae</taxon>
        <taxon>Venturiales</taxon>
        <taxon>Sympoventuriaceae</taxon>
        <taxon>Verruconis</taxon>
    </lineage>
</organism>
<dbReference type="VEuPathDB" id="FungiDB:PV09_02390"/>
<evidence type="ECO:0000313" key="2">
    <source>
        <dbReference type="Proteomes" id="UP000053259"/>
    </source>
</evidence>
<sequence length="139" mass="14356">MVVDWMDVTVSIFTCNPSAVHIIVVESEGGSVVAVLNASPSQAPAIGVGVDVALLVRVKVRAAASPSAVIDSAISTRNVGCVSAREPVNDPKGTLALCGGREAECQDEAGDELTGHGCTAARNAEIEWGKIVVLEMMLR</sequence>
<accession>A0A0D2AJD0</accession>
<dbReference type="AlphaFoldDB" id="A0A0D2AJD0"/>
<dbReference type="HOGENOM" id="CLU_1846673_0_0_1"/>
<dbReference type="RefSeq" id="XP_016216554.1">
    <property type="nucleotide sequence ID" value="XM_016355418.1"/>
</dbReference>
<evidence type="ECO:0000313" key="1">
    <source>
        <dbReference type="EMBL" id="KIW06685.1"/>
    </source>
</evidence>
<keyword evidence="2" id="KW-1185">Reference proteome</keyword>
<dbReference type="GeneID" id="27310363"/>
<dbReference type="EMBL" id="KN847534">
    <property type="protein sequence ID" value="KIW06685.1"/>
    <property type="molecule type" value="Genomic_DNA"/>
</dbReference>
<reference evidence="1 2" key="1">
    <citation type="submission" date="2015-01" db="EMBL/GenBank/DDBJ databases">
        <title>The Genome Sequence of Ochroconis gallopava CBS43764.</title>
        <authorList>
            <consortium name="The Broad Institute Genomics Platform"/>
            <person name="Cuomo C."/>
            <person name="de Hoog S."/>
            <person name="Gorbushina A."/>
            <person name="Stielow B."/>
            <person name="Teixiera M."/>
            <person name="Abouelleil A."/>
            <person name="Chapman S.B."/>
            <person name="Priest M."/>
            <person name="Young S.K."/>
            <person name="Wortman J."/>
            <person name="Nusbaum C."/>
            <person name="Birren B."/>
        </authorList>
    </citation>
    <scope>NUCLEOTIDE SEQUENCE [LARGE SCALE GENOMIC DNA]</scope>
    <source>
        <strain evidence="1 2">CBS 43764</strain>
    </source>
</reference>
<name>A0A0D2AJD0_9PEZI</name>
<dbReference type="InParanoid" id="A0A0D2AJD0"/>